<sequence>MASRPKQDFGSKIETLDCGIGTYPLFDFSPSFSTLHLHPKSPSVHGQSLCPLTLSSEEVAISYALLESAI</sequence>
<evidence type="ECO:0000313" key="2">
    <source>
        <dbReference type="Proteomes" id="UP001157502"/>
    </source>
</evidence>
<name>A0ACC2H976_DALPE</name>
<dbReference type="EMBL" id="CM055731">
    <property type="protein sequence ID" value="KAJ8012427.1"/>
    <property type="molecule type" value="Genomic_DNA"/>
</dbReference>
<reference evidence="1" key="1">
    <citation type="submission" date="2021-05" db="EMBL/GenBank/DDBJ databases">
        <authorList>
            <person name="Pan Q."/>
            <person name="Jouanno E."/>
            <person name="Zahm M."/>
            <person name="Klopp C."/>
            <person name="Cabau C."/>
            <person name="Louis A."/>
            <person name="Berthelot C."/>
            <person name="Parey E."/>
            <person name="Roest Crollius H."/>
            <person name="Montfort J."/>
            <person name="Robinson-Rechavi M."/>
            <person name="Bouchez O."/>
            <person name="Lampietro C."/>
            <person name="Lopez Roques C."/>
            <person name="Donnadieu C."/>
            <person name="Postlethwait J."/>
            <person name="Bobe J."/>
            <person name="Dillon D."/>
            <person name="Chandos A."/>
            <person name="von Hippel F."/>
            <person name="Guiguen Y."/>
        </authorList>
    </citation>
    <scope>NUCLEOTIDE SEQUENCE</scope>
    <source>
        <strain evidence="1">YG-Jan2019</strain>
    </source>
</reference>
<organism evidence="1 2">
    <name type="scientific">Dallia pectoralis</name>
    <name type="common">Alaska blackfish</name>
    <dbReference type="NCBI Taxonomy" id="75939"/>
    <lineage>
        <taxon>Eukaryota</taxon>
        <taxon>Metazoa</taxon>
        <taxon>Chordata</taxon>
        <taxon>Craniata</taxon>
        <taxon>Vertebrata</taxon>
        <taxon>Euteleostomi</taxon>
        <taxon>Actinopterygii</taxon>
        <taxon>Neopterygii</taxon>
        <taxon>Teleostei</taxon>
        <taxon>Protacanthopterygii</taxon>
        <taxon>Esociformes</taxon>
        <taxon>Umbridae</taxon>
        <taxon>Dallia</taxon>
    </lineage>
</organism>
<proteinExistence type="predicted"/>
<gene>
    <name evidence="1" type="ORF">DPEC_G00042660</name>
</gene>
<dbReference type="Proteomes" id="UP001157502">
    <property type="component" value="Chromosome 4"/>
</dbReference>
<evidence type="ECO:0000313" key="1">
    <source>
        <dbReference type="EMBL" id="KAJ8012427.1"/>
    </source>
</evidence>
<protein>
    <submittedName>
        <fullName evidence="1">Uncharacterized protein</fullName>
    </submittedName>
</protein>
<comment type="caution">
    <text evidence="1">The sequence shown here is derived from an EMBL/GenBank/DDBJ whole genome shotgun (WGS) entry which is preliminary data.</text>
</comment>
<accession>A0ACC2H976</accession>
<keyword evidence="2" id="KW-1185">Reference proteome</keyword>